<dbReference type="EMBL" id="BSYI01000006">
    <property type="protein sequence ID" value="GMG81858.1"/>
    <property type="molecule type" value="Genomic_DNA"/>
</dbReference>
<reference evidence="5 6" key="1">
    <citation type="submission" date="2023-04" db="EMBL/GenBank/DDBJ databases">
        <title>Marinoamorphus aggregata gen. nov., sp. Nov., isolate from tissue of brittle star Ophioplocus japonicus.</title>
        <authorList>
            <person name="Kawano K."/>
            <person name="Sawayama S."/>
            <person name="Nakagawa S."/>
        </authorList>
    </citation>
    <scope>NUCLEOTIDE SEQUENCE [LARGE SCALE GENOMIC DNA]</scope>
    <source>
        <strain evidence="5 6">NKW23</strain>
    </source>
</reference>
<dbReference type="InterPro" id="IPR050557">
    <property type="entry name" value="RTX_toxin/Mannuronan_C5-epim"/>
</dbReference>
<dbReference type="PANTHER" id="PTHR38340:SF1">
    <property type="entry name" value="S-LAYER PROTEIN"/>
    <property type="match status" value="1"/>
</dbReference>
<comment type="caution">
    <text evidence="5">The sequence shown here is derived from an EMBL/GenBank/DDBJ whole genome shotgun (WGS) entry which is preliminary data.</text>
</comment>
<feature type="region of interest" description="Disordered" evidence="3">
    <location>
        <begin position="456"/>
        <end position="479"/>
    </location>
</feature>
<name>A0ABQ6LEV2_9RHOB</name>
<comment type="subcellular location">
    <subcellularLocation>
        <location evidence="1">Secreted</location>
    </subcellularLocation>
</comment>
<dbReference type="PRINTS" id="PR00313">
    <property type="entry name" value="CABNDNGRPT"/>
</dbReference>
<proteinExistence type="predicted"/>
<dbReference type="InterPro" id="IPR001343">
    <property type="entry name" value="Hemolysn_Ca-bd"/>
</dbReference>
<dbReference type="Proteomes" id="UP001239909">
    <property type="component" value="Unassembled WGS sequence"/>
</dbReference>
<keyword evidence="6" id="KW-1185">Reference proteome</keyword>
<dbReference type="PANTHER" id="PTHR38340">
    <property type="entry name" value="S-LAYER PROTEIN"/>
    <property type="match status" value="1"/>
</dbReference>
<dbReference type="RefSeq" id="WP_285670587.1">
    <property type="nucleotide sequence ID" value="NZ_BSYI01000006.1"/>
</dbReference>
<dbReference type="InterPro" id="IPR011049">
    <property type="entry name" value="Serralysin-like_metalloprot_C"/>
</dbReference>
<feature type="domain" description="DUF4214" evidence="4">
    <location>
        <begin position="407"/>
        <end position="461"/>
    </location>
</feature>
<dbReference type="SUPFAM" id="SSF51120">
    <property type="entry name" value="beta-Roll"/>
    <property type="match status" value="1"/>
</dbReference>
<dbReference type="InterPro" id="IPR018511">
    <property type="entry name" value="Hemolysin-typ_Ca-bd_CS"/>
</dbReference>
<organism evidence="5 6">
    <name type="scientific">Paralimibaculum aggregatum</name>
    <dbReference type="NCBI Taxonomy" id="3036245"/>
    <lineage>
        <taxon>Bacteria</taxon>
        <taxon>Pseudomonadati</taxon>
        <taxon>Pseudomonadota</taxon>
        <taxon>Alphaproteobacteria</taxon>
        <taxon>Rhodobacterales</taxon>
        <taxon>Paracoccaceae</taxon>
        <taxon>Paralimibaculum</taxon>
    </lineage>
</organism>
<dbReference type="Pfam" id="PF00353">
    <property type="entry name" value="HemolysinCabind"/>
    <property type="match status" value="1"/>
</dbReference>
<evidence type="ECO:0000313" key="6">
    <source>
        <dbReference type="Proteomes" id="UP001239909"/>
    </source>
</evidence>
<dbReference type="PROSITE" id="PS00330">
    <property type="entry name" value="HEMOLYSIN_CALCIUM"/>
    <property type="match status" value="3"/>
</dbReference>
<gene>
    <name evidence="5" type="ORF">LNKW23_10710</name>
</gene>
<dbReference type="Gene3D" id="2.150.10.10">
    <property type="entry name" value="Serralysin-like metalloprotease, C-terminal"/>
    <property type="match status" value="1"/>
</dbReference>
<keyword evidence="2" id="KW-0964">Secreted</keyword>
<evidence type="ECO:0000256" key="2">
    <source>
        <dbReference type="ARBA" id="ARBA00022525"/>
    </source>
</evidence>
<dbReference type="Pfam" id="PF13946">
    <property type="entry name" value="DUF4214"/>
    <property type="match status" value="1"/>
</dbReference>
<evidence type="ECO:0000256" key="3">
    <source>
        <dbReference type="SAM" id="MobiDB-lite"/>
    </source>
</evidence>
<protein>
    <recommendedName>
        <fullName evidence="4">DUF4214 domain-containing protein</fullName>
    </recommendedName>
</protein>
<accession>A0ABQ6LEV2</accession>
<evidence type="ECO:0000259" key="4">
    <source>
        <dbReference type="Pfam" id="PF13946"/>
    </source>
</evidence>
<sequence>MHMVVVNNFVLLPSVINIVTGEGGEETRVLRADLMALGITTIQSITITDNGDEGTGTGRFTGIDLDGFIISPDLATTAPLARPLQDTSPFAADFAALTPQDVAFAAGDTRVGAFGGDLVGTDGAGNPLLGEIELGRIGNPLESGFLSLGIEGSLTITFPEALEIPEGAYLYLGEWDNAGEQLTGPDAAFTVTIEEAPEEPPPILGTPGDDALSGTPGDDVIFGGNGRDTIDGGAGNDTLNGEAGNDQILGGAGDDEINGGGARDAVVYDGARDDYTITENGGSVTVAGPGGETDTLFNVDTLEFAEGRTVFLTAGRIGTGFSATDAEANRVIGAVDIAFLYEAGLNRNGAIDAGGLNFWIDVFEGNYVAETNFHAKGQSFNAIAKSFFDSPEFAALVRDDLGPAATPENITSEQYLDLLYGNILGREPDAAGRQAWLDVLNDGLARHIVLAEFAKSPENQTTEPPFDPETLQEVRPGDWDFVDLG</sequence>
<evidence type="ECO:0000313" key="5">
    <source>
        <dbReference type="EMBL" id="GMG81858.1"/>
    </source>
</evidence>
<evidence type="ECO:0000256" key="1">
    <source>
        <dbReference type="ARBA" id="ARBA00004613"/>
    </source>
</evidence>
<dbReference type="InterPro" id="IPR025282">
    <property type="entry name" value="DUF4214"/>
</dbReference>